<gene>
    <name evidence="1" type="ORF">H5410_044825</name>
</gene>
<protein>
    <submittedName>
        <fullName evidence="1">Uncharacterized protein</fullName>
    </submittedName>
</protein>
<reference evidence="1 2" key="1">
    <citation type="submission" date="2020-09" db="EMBL/GenBank/DDBJ databases">
        <title>De no assembly of potato wild relative species, Solanum commersonii.</title>
        <authorList>
            <person name="Cho K."/>
        </authorList>
    </citation>
    <scope>NUCLEOTIDE SEQUENCE [LARGE SCALE GENOMIC DNA]</scope>
    <source>
        <strain evidence="1">LZ3.2</strain>
        <tissue evidence="1">Leaf</tissue>
    </source>
</reference>
<evidence type="ECO:0000313" key="1">
    <source>
        <dbReference type="EMBL" id="KAG5584391.1"/>
    </source>
</evidence>
<feature type="non-terminal residue" evidence="1">
    <location>
        <position position="109"/>
    </location>
</feature>
<sequence>VFLQGCLDLTRLIYSPVDYIVDMPSRASTSQIREEDNSRVSTSYMKEGKRVDNVKIENHIITLDMDPTLSEMDFPNGEYIRSLHDKISHLYSELEKSKIPDKGKKKTRN</sequence>
<comment type="caution">
    <text evidence="1">The sequence shown here is derived from an EMBL/GenBank/DDBJ whole genome shotgun (WGS) entry which is preliminary data.</text>
</comment>
<name>A0A9J5X9Q2_SOLCO</name>
<evidence type="ECO:0000313" key="2">
    <source>
        <dbReference type="Proteomes" id="UP000824120"/>
    </source>
</evidence>
<proteinExistence type="predicted"/>
<dbReference type="EMBL" id="JACXVP010000009">
    <property type="protein sequence ID" value="KAG5584391.1"/>
    <property type="molecule type" value="Genomic_DNA"/>
</dbReference>
<dbReference type="Proteomes" id="UP000824120">
    <property type="component" value="Chromosome 9"/>
</dbReference>
<organism evidence="1 2">
    <name type="scientific">Solanum commersonii</name>
    <name type="common">Commerson's wild potato</name>
    <name type="synonym">Commerson's nightshade</name>
    <dbReference type="NCBI Taxonomy" id="4109"/>
    <lineage>
        <taxon>Eukaryota</taxon>
        <taxon>Viridiplantae</taxon>
        <taxon>Streptophyta</taxon>
        <taxon>Embryophyta</taxon>
        <taxon>Tracheophyta</taxon>
        <taxon>Spermatophyta</taxon>
        <taxon>Magnoliopsida</taxon>
        <taxon>eudicotyledons</taxon>
        <taxon>Gunneridae</taxon>
        <taxon>Pentapetalae</taxon>
        <taxon>asterids</taxon>
        <taxon>lamiids</taxon>
        <taxon>Solanales</taxon>
        <taxon>Solanaceae</taxon>
        <taxon>Solanoideae</taxon>
        <taxon>Solaneae</taxon>
        <taxon>Solanum</taxon>
    </lineage>
</organism>
<accession>A0A9J5X9Q2</accession>
<dbReference type="AlphaFoldDB" id="A0A9J5X9Q2"/>
<keyword evidence="2" id="KW-1185">Reference proteome</keyword>